<evidence type="ECO:0000259" key="1">
    <source>
        <dbReference type="Pfam" id="PF01977"/>
    </source>
</evidence>
<dbReference type="GO" id="GO:0005737">
    <property type="term" value="C:cytoplasm"/>
    <property type="evidence" value="ECO:0007669"/>
    <property type="project" value="TreeGrafter"/>
</dbReference>
<gene>
    <name evidence="4" type="ORF">FB559_8131</name>
</gene>
<dbReference type="Proteomes" id="UP000316096">
    <property type="component" value="Unassembled WGS sequence"/>
</dbReference>
<dbReference type="Pfam" id="PF01977">
    <property type="entry name" value="UbiD"/>
    <property type="match status" value="1"/>
</dbReference>
<dbReference type="RefSeq" id="WP_141962793.1">
    <property type="nucleotide sequence ID" value="NZ_VFOZ01000002.1"/>
</dbReference>
<dbReference type="EMBL" id="VFOZ01000002">
    <property type="protein sequence ID" value="TQL90818.1"/>
    <property type="molecule type" value="Genomic_DNA"/>
</dbReference>
<dbReference type="GO" id="GO:0016831">
    <property type="term" value="F:carboxy-lyase activity"/>
    <property type="evidence" value="ECO:0007669"/>
    <property type="project" value="InterPro"/>
</dbReference>
<dbReference type="NCBIfam" id="TIGR00148">
    <property type="entry name" value="UbiD family decarboxylase"/>
    <property type="match status" value="1"/>
</dbReference>
<evidence type="ECO:0000313" key="5">
    <source>
        <dbReference type="Proteomes" id="UP000316096"/>
    </source>
</evidence>
<sequence length="481" mass="52255">MSETGPASLRAWLREAAERGELQSVEGADWDLEIGALSQVNYRRSSPKALMFDGIAGYPQGSRVLSGTVSNPRLLGSVLGLGWDRTDSDLVETLAAKPGEWAATARDFAATTVTDGAILSNVTSKPEVNLLDFPVPRWHEGDGGRYIGTGCAVVTRDYDTGRINLGAYRMQVQDDGRSASVNIEAGKHGAQHLRRWFEAEGRAPIAVSLGHHPAYLVAAGVEVPADVSEYDYVGAMMGAPVRTVAGQVTGLPLPHDSELALEGWVTPDNRRPEGPFGEWTGYYSGSREPILTIDVERVYHRDDPILLGAPPGKPPHDYSYMRTVMKSAIITDGLRRTGLPGVRGVWAHEAGGGRSLLIVSIEQRYPGHARQAAYLAAQLPSAAYMNRFTVVVDSDVNPRDLGEVVWAMTGRTDPSIDIEVMKRTWGSRVDPLTLPGEIAFNSRAIIDACRPYERLGDFPQVAESSDELIASVTRRWPEVLG</sequence>
<accession>A0A543C190</accession>
<organism evidence="4 5">
    <name type="scientific">Actinoallomurus bryophytorum</name>
    <dbReference type="NCBI Taxonomy" id="1490222"/>
    <lineage>
        <taxon>Bacteria</taxon>
        <taxon>Bacillati</taxon>
        <taxon>Actinomycetota</taxon>
        <taxon>Actinomycetes</taxon>
        <taxon>Streptosporangiales</taxon>
        <taxon>Thermomonosporaceae</taxon>
        <taxon>Actinoallomurus</taxon>
    </lineage>
</organism>
<proteinExistence type="predicted"/>
<dbReference type="SUPFAM" id="SSF143968">
    <property type="entry name" value="UbiD C-terminal domain-like"/>
    <property type="match status" value="1"/>
</dbReference>
<dbReference type="InterPro" id="IPR049383">
    <property type="entry name" value="UbiD-like_N"/>
</dbReference>
<dbReference type="Pfam" id="PF20695">
    <property type="entry name" value="UbiD_N"/>
    <property type="match status" value="1"/>
</dbReference>
<dbReference type="OrthoDB" id="9809841at2"/>
<comment type="caution">
    <text evidence="4">The sequence shown here is derived from an EMBL/GenBank/DDBJ whole genome shotgun (WGS) entry which is preliminary data.</text>
</comment>
<reference evidence="4 5" key="1">
    <citation type="submission" date="2019-06" db="EMBL/GenBank/DDBJ databases">
        <title>Sequencing the genomes of 1000 actinobacteria strains.</title>
        <authorList>
            <person name="Klenk H.-P."/>
        </authorList>
    </citation>
    <scope>NUCLEOTIDE SEQUENCE [LARGE SCALE GENOMIC DNA]</scope>
    <source>
        <strain evidence="4 5">DSM 102200</strain>
    </source>
</reference>
<dbReference type="SUPFAM" id="SSF50475">
    <property type="entry name" value="FMN-binding split barrel"/>
    <property type="match status" value="1"/>
</dbReference>
<evidence type="ECO:0000313" key="4">
    <source>
        <dbReference type="EMBL" id="TQL90818.1"/>
    </source>
</evidence>
<feature type="domain" description="3-octaprenyl-4-hydroxybenzoate carboxy-lyase-like N-terminal" evidence="2">
    <location>
        <begin position="17"/>
        <end position="92"/>
    </location>
</feature>
<feature type="domain" description="3-octaprenyl-4-hydroxybenzoate carboxy-lyase-like C-terminal" evidence="3">
    <location>
        <begin position="320"/>
        <end position="448"/>
    </location>
</feature>
<dbReference type="Pfam" id="PF20696">
    <property type="entry name" value="UbiD_C"/>
    <property type="match status" value="1"/>
</dbReference>
<dbReference type="InterPro" id="IPR002830">
    <property type="entry name" value="UbiD"/>
</dbReference>
<dbReference type="AlphaFoldDB" id="A0A543C190"/>
<dbReference type="InterPro" id="IPR048304">
    <property type="entry name" value="UbiD_Rift_dom"/>
</dbReference>
<dbReference type="InterPro" id="IPR049381">
    <property type="entry name" value="UbiD-like_C"/>
</dbReference>
<dbReference type="PANTHER" id="PTHR30108:SF17">
    <property type="entry name" value="FERULIC ACID DECARBOXYLASE 1"/>
    <property type="match status" value="1"/>
</dbReference>
<name>A0A543C190_9ACTN</name>
<protein>
    <submittedName>
        <fullName evidence="4">UbiD family decarboxylase</fullName>
    </submittedName>
</protein>
<evidence type="ECO:0000259" key="3">
    <source>
        <dbReference type="Pfam" id="PF20696"/>
    </source>
</evidence>
<dbReference type="Gene3D" id="3.40.1670.10">
    <property type="entry name" value="UbiD C-terminal domain-like"/>
    <property type="match status" value="1"/>
</dbReference>
<dbReference type="PANTHER" id="PTHR30108">
    <property type="entry name" value="3-OCTAPRENYL-4-HYDROXYBENZOATE CARBOXY-LYASE-RELATED"/>
    <property type="match status" value="1"/>
</dbReference>
<evidence type="ECO:0000259" key="2">
    <source>
        <dbReference type="Pfam" id="PF20695"/>
    </source>
</evidence>
<keyword evidence="5" id="KW-1185">Reference proteome</keyword>
<feature type="domain" description="3-octaprenyl-4-hydroxybenzoate carboxy-lyase-like Rift-related" evidence="1">
    <location>
        <begin position="117"/>
        <end position="314"/>
    </location>
</feature>